<dbReference type="WBParaSite" id="ASIM_0001462201-mRNA-1">
    <property type="protein sequence ID" value="ASIM_0001462201-mRNA-1"/>
    <property type="gene ID" value="ASIM_0001462201"/>
</dbReference>
<accession>A0A0M3K187</accession>
<proteinExistence type="predicted"/>
<evidence type="ECO:0000256" key="1">
    <source>
        <dbReference type="SAM" id="MobiDB-lite"/>
    </source>
</evidence>
<name>A0A0M3K187_ANISI</name>
<evidence type="ECO:0000313" key="4">
    <source>
        <dbReference type="WBParaSite" id="ASIM_0001462201-mRNA-1"/>
    </source>
</evidence>
<dbReference type="EMBL" id="UYRR01031586">
    <property type="protein sequence ID" value="VDK51245.1"/>
    <property type="molecule type" value="Genomic_DNA"/>
</dbReference>
<organism evidence="4">
    <name type="scientific">Anisakis simplex</name>
    <name type="common">Herring worm</name>
    <dbReference type="NCBI Taxonomy" id="6269"/>
    <lineage>
        <taxon>Eukaryota</taxon>
        <taxon>Metazoa</taxon>
        <taxon>Ecdysozoa</taxon>
        <taxon>Nematoda</taxon>
        <taxon>Chromadorea</taxon>
        <taxon>Rhabditida</taxon>
        <taxon>Spirurina</taxon>
        <taxon>Ascaridomorpha</taxon>
        <taxon>Ascaridoidea</taxon>
        <taxon>Anisakidae</taxon>
        <taxon>Anisakis</taxon>
        <taxon>Anisakis simplex complex</taxon>
    </lineage>
</organism>
<keyword evidence="3" id="KW-1185">Reference proteome</keyword>
<dbReference type="AlphaFoldDB" id="A0A0M3K187"/>
<evidence type="ECO:0000313" key="3">
    <source>
        <dbReference type="Proteomes" id="UP000267096"/>
    </source>
</evidence>
<reference evidence="4" key="1">
    <citation type="submission" date="2017-02" db="UniProtKB">
        <authorList>
            <consortium name="WormBaseParasite"/>
        </authorList>
    </citation>
    <scope>IDENTIFICATION</scope>
</reference>
<feature type="compositionally biased region" description="Basic and acidic residues" evidence="1">
    <location>
        <begin position="127"/>
        <end position="145"/>
    </location>
</feature>
<gene>
    <name evidence="2" type="ORF">ASIM_LOCUS14032</name>
</gene>
<dbReference type="Proteomes" id="UP000267096">
    <property type="component" value="Unassembled WGS sequence"/>
</dbReference>
<feature type="region of interest" description="Disordered" evidence="1">
    <location>
        <begin position="118"/>
        <end position="152"/>
    </location>
</feature>
<sequence length="164" mass="18979">MRNWRFWQVVYEDVTKPFITPEQSIGQLEQGPLFVTIDSDGKQIPNEELDRLKVKLSEKEHELAISIIGGRRQQYHLDQYYRLVKVIDSTDAVFIVTSSSSRLEQAITRIFARTRALQQNNGSENNGPDRFRTESREVSEPDKLNGYRGMTQDVDVNSLNPYTL</sequence>
<evidence type="ECO:0000313" key="2">
    <source>
        <dbReference type="EMBL" id="VDK51245.1"/>
    </source>
</evidence>
<reference evidence="2 3" key="2">
    <citation type="submission" date="2018-11" db="EMBL/GenBank/DDBJ databases">
        <authorList>
            <consortium name="Pathogen Informatics"/>
        </authorList>
    </citation>
    <scope>NUCLEOTIDE SEQUENCE [LARGE SCALE GENOMIC DNA]</scope>
</reference>
<protein>
    <submittedName>
        <fullName evidence="4">DUF4174 domain-containing protein</fullName>
    </submittedName>
</protein>